<evidence type="ECO:0000313" key="3">
    <source>
        <dbReference type="Proteomes" id="UP000183832"/>
    </source>
</evidence>
<gene>
    <name evidence="2" type="ORF">CLUMA_CG016599</name>
</gene>
<evidence type="ECO:0000313" key="2">
    <source>
        <dbReference type="EMBL" id="CRL03678.1"/>
    </source>
</evidence>
<keyword evidence="1" id="KW-0732">Signal</keyword>
<evidence type="ECO:0000256" key="1">
    <source>
        <dbReference type="SAM" id="SignalP"/>
    </source>
</evidence>
<dbReference type="EMBL" id="CVRI01000059">
    <property type="protein sequence ID" value="CRL03678.1"/>
    <property type="molecule type" value="Genomic_DNA"/>
</dbReference>
<protein>
    <submittedName>
        <fullName evidence="2">CLUMA_CG016599, isoform A</fullName>
    </submittedName>
</protein>
<reference evidence="2 3" key="1">
    <citation type="submission" date="2015-04" db="EMBL/GenBank/DDBJ databases">
        <authorList>
            <person name="Syromyatnikov M.Y."/>
            <person name="Popov V.N."/>
        </authorList>
    </citation>
    <scope>NUCLEOTIDE SEQUENCE [LARGE SCALE GENOMIC DNA]</scope>
</reference>
<keyword evidence="3" id="KW-1185">Reference proteome</keyword>
<feature type="chain" id="PRO_5012272444" evidence="1">
    <location>
        <begin position="23"/>
        <end position="75"/>
    </location>
</feature>
<dbReference type="Proteomes" id="UP000183832">
    <property type="component" value="Unassembled WGS sequence"/>
</dbReference>
<feature type="signal peptide" evidence="1">
    <location>
        <begin position="1"/>
        <end position="22"/>
    </location>
</feature>
<organism evidence="2 3">
    <name type="scientific">Clunio marinus</name>
    <dbReference type="NCBI Taxonomy" id="568069"/>
    <lineage>
        <taxon>Eukaryota</taxon>
        <taxon>Metazoa</taxon>
        <taxon>Ecdysozoa</taxon>
        <taxon>Arthropoda</taxon>
        <taxon>Hexapoda</taxon>
        <taxon>Insecta</taxon>
        <taxon>Pterygota</taxon>
        <taxon>Neoptera</taxon>
        <taxon>Endopterygota</taxon>
        <taxon>Diptera</taxon>
        <taxon>Nematocera</taxon>
        <taxon>Chironomoidea</taxon>
        <taxon>Chironomidae</taxon>
        <taxon>Clunio</taxon>
    </lineage>
</organism>
<dbReference type="AlphaFoldDB" id="A0A1J1IWY6"/>
<proteinExistence type="predicted"/>
<accession>A0A1J1IWY6</accession>
<name>A0A1J1IWY6_9DIPT</name>
<sequence>MFGKKFLNFIFIVLVCVALKKGNQKKISNETDQKSARQVKPSFHEVDAFGDDFVDFGARTGPHGQFTWHADFPLE</sequence>